<evidence type="ECO:0000313" key="2">
    <source>
        <dbReference type="Proteomes" id="UP000266673"/>
    </source>
</evidence>
<reference evidence="1 2" key="1">
    <citation type="submission" date="2018-06" db="EMBL/GenBank/DDBJ databases">
        <title>Comparative genomics reveals the genomic features of Rhizophagus irregularis, R. cerebriforme, R. diaphanum and Gigaspora rosea, and their symbiotic lifestyle signature.</title>
        <authorList>
            <person name="Morin E."/>
            <person name="San Clemente H."/>
            <person name="Chen E.C.H."/>
            <person name="De La Providencia I."/>
            <person name="Hainaut M."/>
            <person name="Kuo A."/>
            <person name="Kohler A."/>
            <person name="Murat C."/>
            <person name="Tang N."/>
            <person name="Roy S."/>
            <person name="Loubradou J."/>
            <person name="Henrissat B."/>
            <person name="Grigoriev I.V."/>
            <person name="Corradi N."/>
            <person name="Roux C."/>
            <person name="Martin F.M."/>
        </authorList>
    </citation>
    <scope>NUCLEOTIDE SEQUENCE [LARGE SCALE GENOMIC DNA]</scope>
    <source>
        <strain evidence="1 2">DAOM 194757</strain>
    </source>
</reference>
<evidence type="ECO:0000313" key="1">
    <source>
        <dbReference type="EMBL" id="RIB19670.1"/>
    </source>
</evidence>
<dbReference type="AlphaFoldDB" id="A0A397VB51"/>
<accession>A0A397VB51</accession>
<gene>
    <name evidence="1" type="ORF">C2G38_2181214</name>
</gene>
<sequence>MENVHSKIQANTSQNASADSVIKQAYFIMNHDPTFKNTYCKTRQYLYTMMTLNFLYDKIALFLLQNFQNIFYNCGRNLRHLPTAYSTVRAPCSELYDSCGRLLVNNNSMKKINLPRNIDDDEIDVESQEEKCEDVEELDFSSKLIAEINQIEYW</sequence>
<dbReference type="EMBL" id="QKWP01000460">
    <property type="protein sequence ID" value="RIB19670.1"/>
    <property type="molecule type" value="Genomic_DNA"/>
</dbReference>
<dbReference type="OrthoDB" id="2441216at2759"/>
<comment type="caution">
    <text evidence="1">The sequence shown here is derived from an EMBL/GenBank/DDBJ whole genome shotgun (WGS) entry which is preliminary data.</text>
</comment>
<dbReference type="Proteomes" id="UP000266673">
    <property type="component" value="Unassembled WGS sequence"/>
</dbReference>
<organism evidence="1 2">
    <name type="scientific">Gigaspora rosea</name>
    <dbReference type="NCBI Taxonomy" id="44941"/>
    <lineage>
        <taxon>Eukaryota</taxon>
        <taxon>Fungi</taxon>
        <taxon>Fungi incertae sedis</taxon>
        <taxon>Mucoromycota</taxon>
        <taxon>Glomeromycotina</taxon>
        <taxon>Glomeromycetes</taxon>
        <taxon>Diversisporales</taxon>
        <taxon>Gigasporaceae</taxon>
        <taxon>Gigaspora</taxon>
    </lineage>
</organism>
<keyword evidence="2" id="KW-1185">Reference proteome</keyword>
<proteinExistence type="predicted"/>
<protein>
    <submittedName>
        <fullName evidence="1">Uncharacterized protein</fullName>
    </submittedName>
</protein>
<dbReference type="STRING" id="44941.A0A397VB51"/>
<name>A0A397VB51_9GLOM</name>